<accession>A0ABZ2SA08</accession>
<name>A0ABZ2SA08_9BURK</name>
<keyword evidence="2" id="KW-1185">Reference proteome</keyword>
<reference evidence="1 2" key="1">
    <citation type="submission" date="2024-03" db="EMBL/GenBank/DDBJ databases">
        <title>Reference genomes for the five species model microbial community.</title>
        <authorList>
            <person name="Padfield D."/>
        </authorList>
    </citation>
    <scope>NUCLEOTIDE SEQUENCE [LARGE SCALE GENOMIC DNA]</scope>
    <source>
        <strain evidence="1 2">AB1</strain>
    </source>
</reference>
<evidence type="ECO:0000313" key="2">
    <source>
        <dbReference type="Proteomes" id="UP001456224"/>
    </source>
</evidence>
<dbReference type="Proteomes" id="UP001456224">
    <property type="component" value="Chromosome"/>
</dbReference>
<dbReference type="EMBL" id="CP148753">
    <property type="protein sequence ID" value="WXR75859.1"/>
    <property type="molecule type" value="Genomic_DNA"/>
</dbReference>
<dbReference type="RefSeq" id="WP_287755371.1">
    <property type="nucleotide sequence ID" value="NZ_CP148753.1"/>
</dbReference>
<organism evidence="1 2">
    <name type="scientific">Achromobacter veterisilvae</name>
    <dbReference type="NCBI Taxonomy" id="2069367"/>
    <lineage>
        <taxon>Bacteria</taxon>
        <taxon>Pseudomonadati</taxon>
        <taxon>Pseudomonadota</taxon>
        <taxon>Betaproteobacteria</taxon>
        <taxon>Burkholderiales</taxon>
        <taxon>Alcaligenaceae</taxon>
        <taxon>Achromobacter</taxon>
    </lineage>
</organism>
<sequence length="215" mass="24868">MRRQERKGTQAMDSALTLLMVVVVWQALRVRYQRGRIALLGRHLGGLQLERHMETLTQGYTRAIREESEARQLQVLETFAPTERAVAAQVRSLADAMQKESPQAARMSTLSLCVPYIERFLPAMTRDFRELLHIHAAGLRHVVDNEAQWDAKKRAYHLSAELYLLQHSCHWFCKSRAVADARLMLRHQVNHRKVLDSVSAATRSAYLRWQGNEKR</sequence>
<protein>
    <submittedName>
        <fullName evidence="1">Uncharacterized protein</fullName>
    </submittedName>
</protein>
<proteinExistence type="predicted"/>
<gene>
    <name evidence="1" type="ORF">WHX56_10265</name>
</gene>
<evidence type="ECO:0000313" key="1">
    <source>
        <dbReference type="EMBL" id="WXR75859.1"/>
    </source>
</evidence>